<dbReference type="InterPro" id="IPR038976">
    <property type="entry name" value="Ssk"/>
</dbReference>
<feature type="transmembrane region" description="Helical" evidence="1">
    <location>
        <begin position="6"/>
        <end position="28"/>
    </location>
</feature>
<dbReference type="AlphaFoldDB" id="A0AA88IJD5"/>
<name>A0AA88IJD5_ARTSF</name>
<feature type="transmembrane region" description="Helical" evidence="1">
    <location>
        <begin position="84"/>
        <end position="102"/>
    </location>
</feature>
<reference evidence="2" key="1">
    <citation type="submission" date="2023-07" db="EMBL/GenBank/DDBJ databases">
        <title>Chromosome-level genome assembly of Artemia franciscana.</title>
        <authorList>
            <person name="Jo E."/>
        </authorList>
    </citation>
    <scope>NUCLEOTIDE SEQUENCE</scope>
    <source>
        <tissue evidence="2">Whole body</tissue>
    </source>
</reference>
<evidence type="ECO:0000313" key="3">
    <source>
        <dbReference type="Proteomes" id="UP001187531"/>
    </source>
</evidence>
<keyword evidence="1" id="KW-0472">Membrane</keyword>
<proteinExistence type="predicted"/>
<feature type="transmembrane region" description="Helical" evidence="1">
    <location>
        <begin position="49"/>
        <end position="72"/>
    </location>
</feature>
<dbReference type="PANTHER" id="PTHR36692:SF3">
    <property type="entry name" value="PROTEIN SNAKESKIN"/>
    <property type="match status" value="1"/>
</dbReference>
<sequence>MADLRVFARAIGFLKLAEVIVAIICLVLTRQYDLHFGGDIISGSYIDRYLTGIITIGGFLMISLALLISYVWGEAGTYQRFLELIFNFAGMIMFIVTGALVLEYYNSSYVTGGYIGAGKVLGVLCLINGLLYLIDSVLAYRQGYNTI</sequence>
<comment type="caution">
    <text evidence="2">The sequence shown here is derived from an EMBL/GenBank/DDBJ whole genome shotgun (WGS) entry which is preliminary data.</text>
</comment>
<keyword evidence="1" id="KW-0812">Transmembrane</keyword>
<dbReference type="EMBL" id="JAVRJZ010000005">
    <property type="protein sequence ID" value="KAK2722767.1"/>
    <property type="molecule type" value="Genomic_DNA"/>
</dbReference>
<dbReference type="GO" id="GO:0019991">
    <property type="term" value="P:septate junction assembly"/>
    <property type="evidence" value="ECO:0007669"/>
    <property type="project" value="InterPro"/>
</dbReference>
<protein>
    <recommendedName>
        <fullName evidence="4">MARVEL domain-containing protein</fullName>
    </recommendedName>
</protein>
<organism evidence="2 3">
    <name type="scientific">Artemia franciscana</name>
    <name type="common">Brine shrimp</name>
    <name type="synonym">Artemia sanfranciscana</name>
    <dbReference type="NCBI Taxonomy" id="6661"/>
    <lineage>
        <taxon>Eukaryota</taxon>
        <taxon>Metazoa</taxon>
        <taxon>Ecdysozoa</taxon>
        <taxon>Arthropoda</taxon>
        <taxon>Crustacea</taxon>
        <taxon>Branchiopoda</taxon>
        <taxon>Anostraca</taxon>
        <taxon>Artemiidae</taxon>
        <taxon>Artemia</taxon>
    </lineage>
</organism>
<dbReference type="GO" id="GO:0005886">
    <property type="term" value="C:plasma membrane"/>
    <property type="evidence" value="ECO:0007669"/>
    <property type="project" value="TreeGrafter"/>
</dbReference>
<evidence type="ECO:0000313" key="2">
    <source>
        <dbReference type="EMBL" id="KAK2722767.1"/>
    </source>
</evidence>
<dbReference type="Proteomes" id="UP001187531">
    <property type="component" value="Unassembled WGS sequence"/>
</dbReference>
<keyword evidence="1" id="KW-1133">Transmembrane helix</keyword>
<accession>A0AA88IJD5</accession>
<evidence type="ECO:0008006" key="4">
    <source>
        <dbReference type="Google" id="ProtNLM"/>
    </source>
</evidence>
<dbReference type="PANTHER" id="PTHR36692">
    <property type="entry name" value="PROTEIN SNAKESKIN"/>
    <property type="match status" value="1"/>
</dbReference>
<feature type="transmembrane region" description="Helical" evidence="1">
    <location>
        <begin position="114"/>
        <end position="134"/>
    </location>
</feature>
<keyword evidence="3" id="KW-1185">Reference proteome</keyword>
<gene>
    <name evidence="2" type="ORF">QYM36_003084</name>
</gene>
<evidence type="ECO:0000256" key="1">
    <source>
        <dbReference type="SAM" id="Phobius"/>
    </source>
</evidence>